<reference evidence="2 3" key="1">
    <citation type="submission" date="2018-10" db="EMBL/GenBank/DDBJ databases">
        <title>Paraburkholderia sp. 7MK8-2, isolated from soil.</title>
        <authorList>
            <person name="Gao Z.-H."/>
            <person name="Qiu L.-H."/>
        </authorList>
    </citation>
    <scope>NUCLEOTIDE SEQUENCE [LARGE SCALE GENOMIC DNA]</scope>
    <source>
        <strain evidence="2 3">7MK8-2</strain>
    </source>
</reference>
<dbReference type="InterPro" id="IPR010419">
    <property type="entry name" value="CO_DH_gsu"/>
</dbReference>
<organism evidence="2 3">
    <name type="scientific">Trinickia fusca</name>
    <dbReference type="NCBI Taxonomy" id="2419777"/>
    <lineage>
        <taxon>Bacteria</taxon>
        <taxon>Pseudomonadati</taxon>
        <taxon>Pseudomonadota</taxon>
        <taxon>Betaproteobacteria</taxon>
        <taxon>Burkholderiales</taxon>
        <taxon>Burkholderiaceae</taxon>
        <taxon>Trinickia</taxon>
    </lineage>
</organism>
<dbReference type="PANTHER" id="PTHR38588:SF1">
    <property type="entry name" value="BLL0334 PROTEIN"/>
    <property type="match status" value="1"/>
</dbReference>
<gene>
    <name evidence="2" type="ORF">D7S89_22870</name>
</gene>
<accession>A0A494X8J9</accession>
<protein>
    <submittedName>
        <fullName evidence="2">Carbon monoxide dehydrogenase</fullName>
    </submittedName>
</protein>
<dbReference type="OrthoDB" id="9787428at2"/>
<dbReference type="CDD" id="cd05018">
    <property type="entry name" value="CoxG"/>
    <property type="match status" value="1"/>
</dbReference>
<feature type="region of interest" description="Disordered" evidence="1">
    <location>
        <begin position="145"/>
        <end position="182"/>
    </location>
</feature>
<dbReference type="SUPFAM" id="SSF55961">
    <property type="entry name" value="Bet v1-like"/>
    <property type="match status" value="1"/>
</dbReference>
<dbReference type="Gene3D" id="3.30.530.20">
    <property type="match status" value="1"/>
</dbReference>
<dbReference type="EMBL" id="RBZV01000013">
    <property type="protein sequence ID" value="RKP44369.1"/>
    <property type="molecule type" value="Genomic_DNA"/>
</dbReference>
<dbReference type="Proteomes" id="UP000280434">
    <property type="component" value="Unassembled WGS sequence"/>
</dbReference>
<comment type="caution">
    <text evidence="2">The sequence shown here is derived from an EMBL/GenBank/DDBJ whole genome shotgun (WGS) entry which is preliminary data.</text>
</comment>
<dbReference type="PANTHER" id="PTHR38588">
    <property type="entry name" value="BLL0334 PROTEIN"/>
    <property type="match status" value="1"/>
</dbReference>
<sequence>MELTESYTLPVPPQRAWEALTDAAVLRASIPGCERMEANGEHAYALAMDVSLGGVKARFKGHMRMTDIDAPRACTLLFEGEPASVGSGSAQLRLEPEGSASTTLSCTTQAKVGLNGPDAASEADGTVRAIADEFVRCFAAHITGEDREAPQPPEPSVQHAAVAESAPAGRGEKSQKAWTARF</sequence>
<proteinExistence type="predicted"/>
<evidence type="ECO:0000313" key="2">
    <source>
        <dbReference type="EMBL" id="RKP44369.1"/>
    </source>
</evidence>
<dbReference type="Pfam" id="PF06240">
    <property type="entry name" value="COXG"/>
    <property type="match status" value="1"/>
</dbReference>
<dbReference type="AlphaFoldDB" id="A0A494X8J9"/>
<keyword evidence="3" id="KW-1185">Reference proteome</keyword>
<name>A0A494X8J9_9BURK</name>
<evidence type="ECO:0000313" key="3">
    <source>
        <dbReference type="Proteomes" id="UP000280434"/>
    </source>
</evidence>
<dbReference type="RefSeq" id="WP_121281150.1">
    <property type="nucleotide sequence ID" value="NZ_RBZV01000013.1"/>
</dbReference>
<dbReference type="InterPro" id="IPR023393">
    <property type="entry name" value="START-like_dom_sf"/>
</dbReference>
<evidence type="ECO:0000256" key="1">
    <source>
        <dbReference type="SAM" id="MobiDB-lite"/>
    </source>
</evidence>